<sequence>MLRNDYPRIAGPGFLERCHPRTAGFFHYWQSKRRGDALPARADLDPIEMKPWLPGLVLVDVTPAPGQQPPYCLTYRLIGTQARDLRGHEATGKSVRDAYFGNSLEEIMENYRLVIEERQVVYDGDRTLSKDGARLESETLLLPLAHDGVTVDMVVCYQEIESVRPG</sequence>
<dbReference type="RefSeq" id="WP_379954193.1">
    <property type="nucleotide sequence ID" value="NZ_JAUYVI010000001.1"/>
</dbReference>
<reference evidence="2" key="1">
    <citation type="submission" date="2023-08" db="EMBL/GenBank/DDBJ databases">
        <title>Rhodospirillaceae gen. nov., a novel taxon isolated from the Yangtze River Yuezi River estuary sludge.</title>
        <authorList>
            <person name="Ruan L."/>
        </authorList>
    </citation>
    <scope>NUCLEOTIDE SEQUENCE [LARGE SCALE GENOMIC DNA]</scope>
    <source>
        <strain evidence="2">R-7</strain>
    </source>
</reference>
<dbReference type="Pfam" id="PF07310">
    <property type="entry name" value="PAS_5"/>
    <property type="match status" value="1"/>
</dbReference>
<organism evidence="1 2">
    <name type="scientific">Dongia sedimenti</name>
    <dbReference type="NCBI Taxonomy" id="3064282"/>
    <lineage>
        <taxon>Bacteria</taxon>
        <taxon>Pseudomonadati</taxon>
        <taxon>Pseudomonadota</taxon>
        <taxon>Alphaproteobacteria</taxon>
        <taxon>Rhodospirillales</taxon>
        <taxon>Dongiaceae</taxon>
        <taxon>Dongia</taxon>
    </lineage>
</organism>
<dbReference type="Proteomes" id="UP001230156">
    <property type="component" value="Unassembled WGS sequence"/>
</dbReference>
<evidence type="ECO:0000313" key="2">
    <source>
        <dbReference type="Proteomes" id="UP001230156"/>
    </source>
</evidence>
<dbReference type="InterPro" id="IPR009922">
    <property type="entry name" value="DUF1457"/>
</dbReference>
<gene>
    <name evidence="1" type="ORF">Q8A70_03925</name>
</gene>
<protein>
    <submittedName>
        <fullName evidence="1">PAS domain-containing protein</fullName>
    </submittedName>
</protein>
<name>A0ABU0YGE0_9PROT</name>
<keyword evidence="2" id="KW-1185">Reference proteome</keyword>
<accession>A0ABU0YGE0</accession>
<dbReference type="EMBL" id="JAUYVI010000001">
    <property type="protein sequence ID" value="MDQ7246796.1"/>
    <property type="molecule type" value="Genomic_DNA"/>
</dbReference>
<comment type="caution">
    <text evidence="1">The sequence shown here is derived from an EMBL/GenBank/DDBJ whole genome shotgun (WGS) entry which is preliminary data.</text>
</comment>
<evidence type="ECO:0000313" key="1">
    <source>
        <dbReference type="EMBL" id="MDQ7246796.1"/>
    </source>
</evidence>
<proteinExistence type="predicted"/>